<protein>
    <recommendedName>
        <fullName evidence="5">peptidylprolyl isomerase</fullName>
        <ecNumber evidence="5">5.2.1.8</ecNumber>
    </recommendedName>
</protein>
<dbReference type="InterPro" id="IPR056277">
    <property type="entry name" value="PPIase_AIP"/>
</dbReference>
<proteinExistence type="predicted"/>
<dbReference type="Gene3D" id="3.10.50.40">
    <property type="match status" value="1"/>
</dbReference>
<sequence length="375" mass="42669">MGQNEREASEAHQEAGSRSKAAPTGGGSPAHPTDGVKPIQKKILHAGRASPPSATAGAHSPPDFREGTKIIFHFVTKLCDLDGTVLDDSRDWPRPMELIIGKQFKLESWELCLQTMLVGEVASFTVQRQLTCNYPTVAKTLRDTFLPKRDKDGHLQATPKGGEQHQHMCGMMAMQMQGGLGYDDLNQLMKEPQSLEFIFEIIRIELPEDYQAETWQMKPDEKLGKVPELKEQGNRLFRQKKVKEASEKYGMAITLLEQLMLREKPNDEDWVKLRDAKIPLLLNFAQCRLSENDYYPVIEHCTEVLETDPDNVKARFRRAKAHVGAWNPDSAKEDFQRVIDLDPSIAITCKKELKKLEEMEKQKDEADKKKLQKLF</sequence>
<evidence type="ECO:0000259" key="7">
    <source>
        <dbReference type="PROSITE" id="PS50059"/>
    </source>
</evidence>
<gene>
    <name evidence="8" type="ORF">TCAL_10314</name>
</gene>
<evidence type="ECO:0000313" key="8">
    <source>
        <dbReference type="EMBL" id="TRY70478.1"/>
    </source>
</evidence>
<dbReference type="PROSITE" id="PS50059">
    <property type="entry name" value="FKBP_PPIASE"/>
    <property type="match status" value="1"/>
</dbReference>
<evidence type="ECO:0000313" key="9">
    <source>
        <dbReference type="Proteomes" id="UP000318571"/>
    </source>
</evidence>
<evidence type="ECO:0000256" key="2">
    <source>
        <dbReference type="ARBA" id="ARBA00022490"/>
    </source>
</evidence>
<comment type="caution">
    <text evidence="8">The sequence shown here is derived from an EMBL/GenBank/DDBJ whole genome shotgun (WGS) entry which is preliminary data.</text>
</comment>
<evidence type="ECO:0000256" key="5">
    <source>
        <dbReference type="PROSITE-ProRule" id="PRU00277"/>
    </source>
</evidence>
<dbReference type="PANTHER" id="PTHR11242:SF0">
    <property type="entry name" value="TPR_REGION DOMAIN-CONTAINING PROTEIN"/>
    <property type="match status" value="1"/>
</dbReference>
<dbReference type="STRING" id="6832.A0A553NYI3"/>
<dbReference type="FunFam" id="1.25.40.10:FF:000052">
    <property type="entry name" value="Aryl-hydrocarbon-interacting protein-like 1"/>
    <property type="match status" value="1"/>
</dbReference>
<keyword evidence="4" id="KW-0802">TPR repeat</keyword>
<keyword evidence="2" id="KW-0963">Cytoplasm</keyword>
<dbReference type="InterPro" id="IPR046357">
    <property type="entry name" value="PPIase_dom_sf"/>
</dbReference>
<dbReference type="InterPro" id="IPR011990">
    <property type="entry name" value="TPR-like_helical_dom_sf"/>
</dbReference>
<dbReference type="SMART" id="SM00028">
    <property type="entry name" value="TPR"/>
    <property type="match status" value="3"/>
</dbReference>
<dbReference type="AlphaFoldDB" id="A0A553NYI3"/>
<feature type="compositionally biased region" description="Basic and acidic residues" evidence="6">
    <location>
        <begin position="1"/>
        <end position="17"/>
    </location>
</feature>
<dbReference type="EC" id="5.2.1.8" evidence="5"/>
<keyword evidence="9" id="KW-1185">Reference proteome</keyword>
<feature type="domain" description="PPIase FKBP-type" evidence="7">
    <location>
        <begin position="67"/>
        <end position="126"/>
    </location>
</feature>
<dbReference type="SUPFAM" id="SSF48452">
    <property type="entry name" value="TPR-like"/>
    <property type="match status" value="1"/>
</dbReference>
<dbReference type="Gene3D" id="1.25.40.10">
    <property type="entry name" value="Tetratricopeptide repeat domain"/>
    <property type="match status" value="1"/>
</dbReference>
<evidence type="ECO:0000256" key="4">
    <source>
        <dbReference type="ARBA" id="ARBA00022803"/>
    </source>
</evidence>
<dbReference type="GO" id="GO:0003755">
    <property type="term" value="F:peptidyl-prolyl cis-trans isomerase activity"/>
    <property type="evidence" value="ECO:0007669"/>
    <property type="project" value="UniProtKB-KW"/>
</dbReference>
<dbReference type="InterPro" id="IPR019734">
    <property type="entry name" value="TPR_rpt"/>
</dbReference>
<dbReference type="InterPro" id="IPR039663">
    <property type="entry name" value="AIP/AIPL1/TTC9"/>
</dbReference>
<reference evidence="8 9" key="1">
    <citation type="journal article" date="2018" name="Nat. Ecol. Evol.">
        <title>Genomic signatures of mitonuclear coevolution across populations of Tigriopus californicus.</title>
        <authorList>
            <person name="Barreto F.S."/>
            <person name="Watson E.T."/>
            <person name="Lima T.G."/>
            <person name="Willett C.S."/>
            <person name="Edmands S."/>
            <person name="Li W."/>
            <person name="Burton R.S."/>
        </authorList>
    </citation>
    <scope>NUCLEOTIDE SEQUENCE [LARGE SCALE GENOMIC DNA]</scope>
    <source>
        <strain evidence="8 9">San Diego</strain>
    </source>
</reference>
<keyword evidence="3" id="KW-0677">Repeat</keyword>
<dbReference type="GO" id="GO:0005737">
    <property type="term" value="C:cytoplasm"/>
    <property type="evidence" value="ECO:0007669"/>
    <property type="project" value="UniProtKB-SubCell"/>
</dbReference>
<dbReference type="EMBL" id="VCGU01000009">
    <property type="protein sequence ID" value="TRY70478.1"/>
    <property type="molecule type" value="Genomic_DNA"/>
</dbReference>
<keyword evidence="5" id="KW-0413">Isomerase</keyword>
<evidence type="ECO:0000256" key="3">
    <source>
        <dbReference type="ARBA" id="ARBA00022737"/>
    </source>
</evidence>
<keyword evidence="5" id="KW-0697">Rotamase</keyword>
<organism evidence="8 9">
    <name type="scientific">Tigriopus californicus</name>
    <name type="common">Marine copepod</name>
    <dbReference type="NCBI Taxonomy" id="6832"/>
    <lineage>
        <taxon>Eukaryota</taxon>
        <taxon>Metazoa</taxon>
        <taxon>Ecdysozoa</taxon>
        <taxon>Arthropoda</taxon>
        <taxon>Crustacea</taxon>
        <taxon>Multicrustacea</taxon>
        <taxon>Hexanauplia</taxon>
        <taxon>Copepoda</taxon>
        <taxon>Harpacticoida</taxon>
        <taxon>Harpacticidae</taxon>
        <taxon>Tigriopus</taxon>
    </lineage>
</organism>
<comment type="catalytic activity">
    <reaction evidence="5">
        <text>[protein]-peptidylproline (omega=180) = [protein]-peptidylproline (omega=0)</text>
        <dbReference type="Rhea" id="RHEA:16237"/>
        <dbReference type="Rhea" id="RHEA-COMP:10747"/>
        <dbReference type="Rhea" id="RHEA-COMP:10748"/>
        <dbReference type="ChEBI" id="CHEBI:83833"/>
        <dbReference type="ChEBI" id="CHEBI:83834"/>
        <dbReference type="EC" id="5.2.1.8"/>
    </reaction>
</comment>
<evidence type="ECO:0000256" key="6">
    <source>
        <dbReference type="SAM" id="MobiDB-lite"/>
    </source>
</evidence>
<dbReference type="InterPro" id="IPR001179">
    <property type="entry name" value="PPIase_FKBP_dom"/>
</dbReference>
<dbReference type="Pfam" id="PF23322">
    <property type="entry name" value="PPIase_AIP"/>
    <property type="match status" value="1"/>
</dbReference>
<comment type="subcellular location">
    <subcellularLocation>
        <location evidence="1">Cytoplasm</location>
    </subcellularLocation>
</comment>
<accession>A0A553NYI3</accession>
<evidence type="ECO:0000256" key="1">
    <source>
        <dbReference type="ARBA" id="ARBA00004496"/>
    </source>
</evidence>
<dbReference type="PANTHER" id="PTHR11242">
    <property type="entry name" value="ARYL HYDROCARBON RECEPTOR INTERACTING PROTEIN RELATED"/>
    <property type="match status" value="1"/>
</dbReference>
<dbReference type="SUPFAM" id="SSF54534">
    <property type="entry name" value="FKBP-like"/>
    <property type="match status" value="1"/>
</dbReference>
<dbReference type="OrthoDB" id="5829758at2759"/>
<dbReference type="Proteomes" id="UP000318571">
    <property type="component" value="Chromosome 9"/>
</dbReference>
<dbReference type="OMA" id="SHCCGMM"/>
<feature type="region of interest" description="Disordered" evidence="6">
    <location>
        <begin position="1"/>
        <end position="40"/>
    </location>
</feature>
<name>A0A553NYI3_TIGCA</name>